<gene>
    <name evidence="1" type="ORF">A0J61_11192</name>
</gene>
<protein>
    <submittedName>
        <fullName evidence="1">Uncharacterized protein</fullName>
    </submittedName>
</protein>
<dbReference type="InParanoid" id="A0A1C7MWF0"/>
<comment type="caution">
    <text evidence="1">The sequence shown here is derived from an EMBL/GenBank/DDBJ whole genome shotgun (WGS) entry which is preliminary data.</text>
</comment>
<dbReference type="EMBL" id="LUGH01001763">
    <property type="protein sequence ID" value="OBZ80759.1"/>
    <property type="molecule type" value="Genomic_DNA"/>
</dbReference>
<accession>A0A1C7MWF0</accession>
<reference evidence="1 2" key="1">
    <citation type="submission" date="2016-03" db="EMBL/GenBank/DDBJ databases">
        <title>Choanephora cucurbitarum.</title>
        <authorList>
            <person name="Min B."/>
            <person name="Park H."/>
            <person name="Park J.-H."/>
            <person name="Shin H.-D."/>
            <person name="Choi I.-G."/>
        </authorList>
    </citation>
    <scope>NUCLEOTIDE SEQUENCE [LARGE SCALE GENOMIC DNA]</scope>
    <source>
        <strain evidence="1 2">KUS-F28377</strain>
    </source>
</reference>
<evidence type="ECO:0000313" key="1">
    <source>
        <dbReference type="EMBL" id="OBZ80759.1"/>
    </source>
</evidence>
<proteinExistence type="predicted"/>
<sequence>MQFVNSKSANLVSKAAEVYSKACIRIAQILADLNVTYSKSRPNLKNISMQINDKRLGLMQPTIKQGQNFAKTSSSLNSSIISAPTTLDSFSSGSGKQSKLTPFQKGIVVDMFAKLNRTKMRRLSTGTVVEQQMKMFAFECNFEHPVHSMVFDVSDKSWLKYFTPEEIKDIKNH</sequence>
<organism evidence="1 2">
    <name type="scientific">Choanephora cucurbitarum</name>
    <dbReference type="NCBI Taxonomy" id="101091"/>
    <lineage>
        <taxon>Eukaryota</taxon>
        <taxon>Fungi</taxon>
        <taxon>Fungi incertae sedis</taxon>
        <taxon>Mucoromycota</taxon>
        <taxon>Mucoromycotina</taxon>
        <taxon>Mucoromycetes</taxon>
        <taxon>Mucorales</taxon>
        <taxon>Mucorineae</taxon>
        <taxon>Choanephoraceae</taxon>
        <taxon>Choanephoroideae</taxon>
        <taxon>Choanephora</taxon>
    </lineage>
</organism>
<dbReference type="AlphaFoldDB" id="A0A1C7MWF0"/>
<dbReference type="Proteomes" id="UP000093000">
    <property type="component" value="Unassembled WGS sequence"/>
</dbReference>
<dbReference type="OrthoDB" id="2290350at2759"/>
<name>A0A1C7MWF0_9FUNG</name>
<evidence type="ECO:0000313" key="2">
    <source>
        <dbReference type="Proteomes" id="UP000093000"/>
    </source>
</evidence>
<keyword evidence="2" id="KW-1185">Reference proteome</keyword>